<feature type="region of interest" description="Disordered" evidence="1">
    <location>
        <begin position="1"/>
        <end position="70"/>
    </location>
</feature>
<proteinExistence type="predicted"/>
<dbReference type="GO" id="GO:0008654">
    <property type="term" value="P:phospholipid biosynthetic process"/>
    <property type="evidence" value="ECO:0007669"/>
    <property type="project" value="TreeGrafter"/>
</dbReference>
<evidence type="ECO:0000256" key="1">
    <source>
        <dbReference type="SAM" id="MobiDB-lite"/>
    </source>
</evidence>
<feature type="compositionally biased region" description="Polar residues" evidence="1">
    <location>
        <begin position="59"/>
        <end position="70"/>
    </location>
</feature>
<dbReference type="GO" id="GO:0030968">
    <property type="term" value="P:endoplasmic reticulum unfolded protein response"/>
    <property type="evidence" value="ECO:0007669"/>
    <property type="project" value="TreeGrafter"/>
</dbReference>
<feature type="compositionally biased region" description="Basic and acidic residues" evidence="1">
    <location>
        <begin position="235"/>
        <end position="254"/>
    </location>
</feature>
<dbReference type="OrthoDB" id="2441642at2759"/>
<feature type="compositionally biased region" description="Basic and acidic residues" evidence="1">
    <location>
        <begin position="537"/>
        <end position="551"/>
    </location>
</feature>
<feature type="region of interest" description="Disordered" evidence="1">
    <location>
        <begin position="235"/>
        <end position="330"/>
    </location>
</feature>
<gene>
    <name evidence="2" type="ORF">EK21DRAFT_78521</name>
</gene>
<comment type="caution">
    <text evidence="2">The sequence shown here is derived from an EMBL/GenBank/DDBJ whole genome shotgun (WGS) entry which is preliminary data.</text>
</comment>
<dbReference type="GO" id="GO:0005783">
    <property type="term" value="C:endoplasmic reticulum"/>
    <property type="evidence" value="ECO:0007669"/>
    <property type="project" value="TreeGrafter"/>
</dbReference>
<dbReference type="InterPro" id="IPR013927">
    <property type="entry name" value="TF_Opi1_Ccg-8"/>
</dbReference>
<dbReference type="GO" id="GO:0005634">
    <property type="term" value="C:nucleus"/>
    <property type="evidence" value="ECO:0007669"/>
    <property type="project" value="TreeGrafter"/>
</dbReference>
<dbReference type="PANTHER" id="PTHR38406:SF1">
    <property type="entry name" value="TRANSCRIPTIONAL REPRESSOR OPI1"/>
    <property type="match status" value="1"/>
</dbReference>
<protein>
    <submittedName>
        <fullName evidence="2">Opi1-domain-containing protein</fullName>
    </submittedName>
</protein>
<dbReference type="EMBL" id="ML978292">
    <property type="protein sequence ID" value="KAF2024528.1"/>
    <property type="molecule type" value="Genomic_DNA"/>
</dbReference>
<evidence type="ECO:0000313" key="2">
    <source>
        <dbReference type="EMBL" id="KAF2024528.1"/>
    </source>
</evidence>
<feature type="compositionally biased region" description="Low complexity" evidence="1">
    <location>
        <begin position="274"/>
        <end position="291"/>
    </location>
</feature>
<dbReference type="GO" id="GO:0006357">
    <property type="term" value="P:regulation of transcription by RNA polymerase II"/>
    <property type="evidence" value="ECO:0007669"/>
    <property type="project" value="TreeGrafter"/>
</dbReference>
<dbReference type="Pfam" id="PF08618">
    <property type="entry name" value="Opi1"/>
    <property type="match status" value="2"/>
</dbReference>
<feature type="compositionally biased region" description="Basic and acidic residues" evidence="1">
    <location>
        <begin position="315"/>
        <end position="327"/>
    </location>
</feature>
<evidence type="ECO:0000313" key="3">
    <source>
        <dbReference type="Proteomes" id="UP000799777"/>
    </source>
</evidence>
<dbReference type="Proteomes" id="UP000799777">
    <property type="component" value="Unassembled WGS sequence"/>
</dbReference>
<dbReference type="GO" id="GO:0003714">
    <property type="term" value="F:transcription corepressor activity"/>
    <property type="evidence" value="ECO:0007669"/>
    <property type="project" value="InterPro"/>
</dbReference>
<dbReference type="PANTHER" id="PTHR38406">
    <property type="entry name" value="TRANSCRIPTIONAL REPRESSOR OPI1"/>
    <property type="match status" value="1"/>
</dbReference>
<organism evidence="2 3">
    <name type="scientific">Setomelanomma holmii</name>
    <dbReference type="NCBI Taxonomy" id="210430"/>
    <lineage>
        <taxon>Eukaryota</taxon>
        <taxon>Fungi</taxon>
        <taxon>Dikarya</taxon>
        <taxon>Ascomycota</taxon>
        <taxon>Pezizomycotina</taxon>
        <taxon>Dothideomycetes</taxon>
        <taxon>Pleosporomycetidae</taxon>
        <taxon>Pleosporales</taxon>
        <taxon>Pleosporineae</taxon>
        <taxon>Phaeosphaeriaceae</taxon>
        <taxon>Setomelanomma</taxon>
    </lineage>
</organism>
<keyword evidence="3" id="KW-1185">Reference proteome</keyword>
<sequence>MQEEQQRPPPPTYAQHEPESFHLPSVPKHLPQSQSNGRLPGIKSLDLPDATPFARHTPRNSIELSPRSQYDTAQWGQLPSLHSATFPRVPDGLPRAAEDIGSPMDTASVWSAQDEKARWETSISMDDPDVRLAAEALSGLGNPDFARSPTARSLTLSARSPTAEPEPLLSLLTSNHPWLGGTINSSISAYNTTKGYTPRIVQYGAELIERNIGSPMVNTVSSVGRRTGMEQGIRRYLGEQHRRPSDLEAGDDHTSRKRQRRASSSDEAMDVDDAMSVSRTRATSRSSYAESLPAYDDHRSPNYEETAMTTASTNGKEREQQQPDRRAAWPRQLIMTTSGLGVALSDTSLRSLKLCLGLLRSATTRIDSVMQALKLVLEEYEAALKNRWQADVEARPVEKVELNGTMAQMGLADTDQDAEVRKIADKIKNLSSEIWTTLQSVVQSVSRYTGGALPQNASQVVRTQLLSVPQRWQLAGRQAGSNDSAIEQGVQGEAVRGANRMLAFAKEGLDMMGQITTVVDGTVQSAESWLNRIGRRTPAEGRAAEGDREKTPLALPNGVQMSEKR</sequence>
<accession>A0A9P4LGN7</accession>
<reference evidence="2" key="1">
    <citation type="journal article" date="2020" name="Stud. Mycol.">
        <title>101 Dothideomycetes genomes: a test case for predicting lifestyles and emergence of pathogens.</title>
        <authorList>
            <person name="Haridas S."/>
            <person name="Albert R."/>
            <person name="Binder M."/>
            <person name="Bloem J."/>
            <person name="Labutti K."/>
            <person name="Salamov A."/>
            <person name="Andreopoulos B."/>
            <person name="Baker S."/>
            <person name="Barry K."/>
            <person name="Bills G."/>
            <person name="Bluhm B."/>
            <person name="Cannon C."/>
            <person name="Castanera R."/>
            <person name="Culley D."/>
            <person name="Daum C."/>
            <person name="Ezra D."/>
            <person name="Gonzalez J."/>
            <person name="Henrissat B."/>
            <person name="Kuo A."/>
            <person name="Liang C."/>
            <person name="Lipzen A."/>
            <person name="Lutzoni F."/>
            <person name="Magnuson J."/>
            <person name="Mondo S."/>
            <person name="Nolan M."/>
            <person name="Ohm R."/>
            <person name="Pangilinan J."/>
            <person name="Park H.-J."/>
            <person name="Ramirez L."/>
            <person name="Alfaro M."/>
            <person name="Sun H."/>
            <person name="Tritt A."/>
            <person name="Yoshinaga Y."/>
            <person name="Zwiers L.-H."/>
            <person name="Turgeon B."/>
            <person name="Goodwin S."/>
            <person name="Spatafora J."/>
            <person name="Crous P."/>
            <person name="Grigoriev I."/>
        </authorList>
    </citation>
    <scope>NUCLEOTIDE SEQUENCE</scope>
    <source>
        <strain evidence="2">CBS 110217</strain>
    </source>
</reference>
<name>A0A9P4LGN7_9PLEO</name>
<dbReference type="AlphaFoldDB" id="A0A9P4LGN7"/>
<feature type="region of interest" description="Disordered" evidence="1">
    <location>
        <begin position="533"/>
        <end position="565"/>
    </location>
</feature>